<gene>
    <name evidence="8" type="ORF">PCO31110_04705</name>
</gene>
<reference evidence="8 9" key="1">
    <citation type="submission" date="2019-08" db="EMBL/GenBank/DDBJ databases">
        <authorList>
            <person name="Peeters C."/>
        </authorList>
    </citation>
    <scope>NUCLEOTIDE SEQUENCE [LARGE SCALE GENOMIC DNA]</scope>
    <source>
        <strain evidence="8 9">LMG 31110</strain>
    </source>
</reference>
<feature type="transmembrane region" description="Helical" evidence="7">
    <location>
        <begin position="180"/>
        <end position="202"/>
    </location>
</feature>
<dbReference type="RefSeq" id="WP_150691539.1">
    <property type="nucleotide sequence ID" value="NZ_CABPSJ010000008.1"/>
</dbReference>
<evidence type="ECO:0000256" key="7">
    <source>
        <dbReference type="SAM" id="Phobius"/>
    </source>
</evidence>
<sequence>MLAIPHIDAAWLLTLLLVATRIAALLLVTPVLTMTGIPPVVRFLLVVGLAVALVGGTTQPERQVPVELGDVVGGVISEAALGATLALGVLASFACFSVAGRLLDVQIGFGIGQVFDPVTLRQAPVITGLFNQLAIFLFFLANGHHTLVRGLAYSFRMVAPGAAWRNPDSVALVIKQAGSMWTLGFTLVAPVVLCLLLVEFCLGALARNMPQMNMFAFGIPLKIVVGVVALAIWLPLMHGPMDRAYALTFSFWEAVLPNG</sequence>
<protein>
    <submittedName>
        <fullName evidence="8">EscT/YscT/HrcT family type III secretion system export apparatus protein</fullName>
    </submittedName>
</protein>
<evidence type="ECO:0000256" key="2">
    <source>
        <dbReference type="ARBA" id="ARBA00009772"/>
    </source>
</evidence>
<feature type="transmembrane region" description="Helical" evidence="7">
    <location>
        <begin position="12"/>
        <end position="33"/>
    </location>
</feature>
<dbReference type="OrthoDB" id="8808595at2"/>
<evidence type="ECO:0000256" key="4">
    <source>
        <dbReference type="ARBA" id="ARBA00022692"/>
    </source>
</evidence>
<feature type="transmembrane region" description="Helical" evidence="7">
    <location>
        <begin position="79"/>
        <end position="103"/>
    </location>
</feature>
<comment type="similarity">
    <text evidence="2">Belongs to the FliR/MopE/SpaR family.</text>
</comment>
<feature type="transmembrane region" description="Helical" evidence="7">
    <location>
        <begin position="123"/>
        <end position="141"/>
    </location>
</feature>
<keyword evidence="3" id="KW-1003">Cell membrane</keyword>
<comment type="subcellular location">
    <subcellularLocation>
        <location evidence="1">Cell membrane</location>
        <topology evidence="1">Multi-pass membrane protein</topology>
    </subcellularLocation>
</comment>
<evidence type="ECO:0000313" key="9">
    <source>
        <dbReference type="Proteomes" id="UP000337189"/>
    </source>
</evidence>
<dbReference type="AlphaFoldDB" id="A0A5E4YPN4"/>
<feature type="transmembrane region" description="Helical" evidence="7">
    <location>
        <begin position="214"/>
        <end position="234"/>
    </location>
</feature>
<dbReference type="GO" id="GO:0005886">
    <property type="term" value="C:plasma membrane"/>
    <property type="evidence" value="ECO:0007669"/>
    <property type="project" value="UniProtKB-SubCell"/>
</dbReference>
<dbReference type="Pfam" id="PF01311">
    <property type="entry name" value="Bac_export_1"/>
    <property type="match status" value="1"/>
</dbReference>
<dbReference type="EMBL" id="CABPSJ010000008">
    <property type="protein sequence ID" value="VVE50308.1"/>
    <property type="molecule type" value="Genomic_DNA"/>
</dbReference>
<keyword evidence="4 7" id="KW-0812">Transmembrane</keyword>
<proteinExistence type="inferred from homology"/>
<keyword evidence="5 7" id="KW-1133">Transmembrane helix</keyword>
<organism evidence="8 9">
    <name type="scientific">Pandoraea communis</name>
    <dbReference type="NCBI Taxonomy" id="2508297"/>
    <lineage>
        <taxon>Bacteria</taxon>
        <taxon>Pseudomonadati</taxon>
        <taxon>Pseudomonadota</taxon>
        <taxon>Betaproteobacteria</taxon>
        <taxon>Burkholderiales</taxon>
        <taxon>Burkholderiaceae</taxon>
        <taxon>Pandoraea</taxon>
    </lineage>
</organism>
<keyword evidence="6 7" id="KW-0472">Membrane</keyword>
<evidence type="ECO:0000256" key="1">
    <source>
        <dbReference type="ARBA" id="ARBA00004651"/>
    </source>
</evidence>
<dbReference type="InterPro" id="IPR002010">
    <property type="entry name" value="T3SS_IM_R"/>
</dbReference>
<accession>A0A5E4YPN4</accession>
<dbReference type="GO" id="GO:0006605">
    <property type="term" value="P:protein targeting"/>
    <property type="evidence" value="ECO:0007669"/>
    <property type="project" value="InterPro"/>
</dbReference>
<evidence type="ECO:0000256" key="3">
    <source>
        <dbReference type="ARBA" id="ARBA00022475"/>
    </source>
</evidence>
<dbReference type="PRINTS" id="PR00953">
    <property type="entry name" value="TYPE3IMRPROT"/>
</dbReference>
<evidence type="ECO:0000256" key="5">
    <source>
        <dbReference type="ARBA" id="ARBA00022989"/>
    </source>
</evidence>
<feature type="transmembrane region" description="Helical" evidence="7">
    <location>
        <begin position="40"/>
        <end position="59"/>
    </location>
</feature>
<evidence type="ECO:0000256" key="6">
    <source>
        <dbReference type="ARBA" id="ARBA00023136"/>
    </source>
</evidence>
<evidence type="ECO:0000313" key="8">
    <source>
        <dbReference type="EMBL" id="VVE50308.1"/>
    </source>
</evidence>
<dbReference type="Proteomes" id="UP000337189">
    <property type="component" value="Unassembled WGS sequence"/>
</dbReference>
<dbReference type="PANTHER" id="PTHR30065:SF1">
    <property type="entry name" value="SURFACE PRESENTATION OF ANTIGENS PROTEIN SPAR"/>
    <property type="match status" value="1"/>
</dbReference>
<dbReference type="PANTHER" id="PTHR30065">
    <property type="entry name" value="FLAGELLAR BIOSYNTHETIC PROTEIN FLIR"/>
    <property type="match status" value="1"/>
</dbReference>
<name>A0A5E4YPN4_9BURK</name>